<evidence type="ECO:0000256" key="6">
    <source>
        <dbReference type="ARBA" id="ARBA00022792"/>
    </source>
</evidence>
<dbReference type="InterPro" id="IPR023395">
    <property type="entry name" value="MCP_dom_sf"/>
</dbReference>
<dbReference type="GO" id="GO:1990575">
    <property type="term" value="P:mitochondrial L-ornithine transmembrane transport"/>
    <property type="evidence" value="ECO:0007669"/>
    <property type="project" value="TreeGrafter"/>
</dbReference>
<evidence type="ECO:0008006" key="15">
    <source>
        <dbReference type="Google" id="ProtNLM"/>
    </source>
</evidence>
<dbReference type="Pfam" id="PF00153">
    <property type="entry name" value="Mito_carr"/>
    <property type="match status" value="2"/>
</dbReference>
<evidence type="ECO:0000256" key="3">
    <source>
        <dbReference type="ARBA" id="ARBA00022448"/>
    </source>
</evidence>
<keyword evidence="4 10" id="KW-0812">Transmembrane</keyword>
<evidence type="ECO:0000256" key="8">
    <source>
        <dbReference type="ARBA" id="ARBA00023128"/>
    </source>
</evidence>
<protein>
    <recommendedName>
        <fullName evidence="15">Mitochondrial thiamine pyrophosphate carrier 1</fullName>
    </recommendedName>
</protein>
<feature type="repeat" description="Solcar" evidence="10">
    <location>
        <begin position="141"/>
        <end position="234"/>
    </location>
</feature>
<comment type="subcellular location">
    <subcellularLocation>
        <location evidence="1">Mitochondrion membrane</location>
        <topology evidence="1">Multi-pass membrane protein</topology>
    </subcellularLocation>
</comment>
<keyword evidence="3 11" id="KW-0813">Transport</keyword>
<dbReference type="OrthoDB" id="193856at2759"/>
<dbReference type="Gene3D" id="1.50.40.10">
    <property type="entry name" value="Mitochondrial carrier domain"/>
    <property type="match status" value="1"/>
</dbReference>
<evidence type="ECO:0000256" key="5">
    <source>
        <dbReference type="ARBA" id="ARBA00022737"/>
    </source>
</evidence>
<keyword evidence="7 12" id="KW-1133">Transmembrane helix</keyword>
<evidence type="ECO:0000256" key="10">
    <source>
        <dbReference type="PROSITE-ProRule" id="PRU00282"/>
    </source>
</evidence>
<reference evidence="13" key="1">
    <citation type="submission" date="2021-03" db="EMBL/GenBank/DDBJ databases">
        <authorList>
            <person name="Tagirdzhanova G."/>
        </authorList>
    </citation>
    <scope>NUCLEOTIDE SEQUENCE</scope>
</reference>
<dbReference type="PANTHER" id="PTHR45624:SF57">
    <property type="entry name" value="MITOCHONDRIAL SUBSTRATE CARRIER FAMILY PROTEIN L"/>
    <property type="match status" value="1"/>
</dbReference>
<comment type="similarity">
    <text evidence="2 11">Belongs to the mitochondrial carrier (TC 2.A.29) family.</text>
</comment>
<evidence type="ECO:0000256" key="7">
    <source>
        <dbReference type="ARBA" id="ARBA00022989"/>
    </source>
</evidence>
<evidence type="ECO:0000256" key="12">
    <source>
        <dbReference type="SAM" id="Phobius"/>
    </source>
</evidence>
<keyword evidence="14" id="KW-1185">Reference proteome</keyword>
<feature type="transmembrane region" description="Helical" evidence="12">
    <location>
        <begin position="105"/>
        <end position="125"/>
    </location>
</feature>
<dbReference type="InterPro" id="IPR018108">
    <property type="entry name" value="MCP_transmembrane"/>
</dbReference>
<dbReference type="PANTHER" id="PTHR45624">
    <property type="entry name" value="MITOCHONDRIAL BASIC AMINO ACIDS TRANSPORTER-RELATED"/>
    <property type="match status" value="1"/>
</dbReference>
<gene>
    <name evidence="13" type="ORF">ALECFALPRED_003617</name>
</gene>
<comment type="caution">
    <text evidence="13">The sequence shown here is derived from an EMBL/GenBank/DDBJ whole genome shotgun (WGS) entry which is preliminary data.</text>
</comment>
<evidence type="ECO:0000256" key="4">
    <source>
        <dbReference type="ARBA" id="ARBA00022692"/>
    </source>
</evidence>
<dbReference type="GO" id="GO:0031966">
    <property type="term" value="C:mitochondrial membrane"/>
    <property type="evidence" value="ECO:0007669"/>
    <property type="project" value="UniProtKB-SubCell"/>
</dbReference>
<keyword evidence="5" id="KW-0677">Repeat</keyword>
<evidence type="ECO:0000313" key="13">
    <source>
        <dbReference type="EMBL" id="CAF9927074.1"/>
    </source>
</evidence>
<accession>A0A8H3FPK1</accession>
<sequence>MLGSLTFYRRILKDNFFSAPSIQAISWASDPKIETANQQVEDRLPTIGHAIAGVMAGATVSFIAAPVEHIKARLQVQYAADRSQRLYSGPVDCVKKIARAHGIRGVYHGLSATLLFRSFFFFWWGSYDLFTRYFSDRTNFSTPSINFWAGGLSAQVFWLTSYPSDVVKQRIMTDPLGGELRDGERRFPRWKDAAREIWRRDGPRGFWRGFVPCFCRAFPANAISLVAFEGVMRALPE</sequence>
<keyword evidence="9 10" id="KW-0472">Membrane</keyword>
<dbReference type="InterPro" id="IPR050567">
    <property type="entry name" value="Mitochondrial_Carrier"/>
</dbReference>
<name>A0A8H3FPK1_9LECA</name>
<evidence type="ECO:0000256" key="11">
    <source>
        <dbReference type="RuleBase" id="RU000488"/>
    </source>
</evidence>
<dbReference type="GO" id="GO:0000064">
    <property type="term" value="F:L-ornithine transmembrane transporter activity"/>
    <property type="evidence" value="ECO:0007669"/>
    <property type="project" value="TreeGrafter"/>
</dbReference>
<keyword evidence="6" id="KW-0999">Mitochondrion inner membrane</keyword>
<proteinExistence type="inferred from homology"/>
<dbReference type="Proteomes" id="UP000664203">
    <property type="component" value="Unassembled WGS sequence"/>
</dbReference>
<organism evidence="13 14">
    <name type="scientific">Alectoria fallacina</name>
    <dbReference type="NCBI Taxonomy" id="1903189"/>
    <lineage>
        <taxon>Eukaryota</taxon>
        <taxon>Fungi</taxon>
        <taxon>Dikarya</taxon>
        <taxon>Ascomycota</taxon>
        <taxon>Pezizomycotina</taxon>
        <taxon>Lecanoromycetes</taxon>
        <taxon>OSLEUM clade</taxon>
        <taxon>Lecanoromycetidae</taxon>
        <taxon>Lecanorales</taxon>
        <taxon>Lecanorineae</taxon>
        <taxon>Parmeliaceae</taxon>
        <taxon>Alectoria</taxon>
    </lineage>
</organism>
<evidence type="ECO:0000256" key="9">
    <source>
        <dbReference type="ARBA" id="ARBA00023136"/>
    </source>
</evidence>
<feature type="repeat" description="Solcar" evidence="10">
    <location>
        <begin position="44"/>
        <end position="133"/>
    </location>
</feature>
<evidence type="ECO:0000256" key="1">
    <source>
        <dbReference type="ARBA" id="ARBA00004225"/>
    </source>
</evidence>
<dbReference type="AlphaFoldDB" id="A0A8H3FPK1"/>
<evidence type="ECO:0000313" key="14">
    <source>
        <dbReference type="Proteomes" id="UP000664203"/>
    </source>
</evidence>
<dbReference type="SUPFAM" id="SSF103506">
    <property type="entry name" value="Mitochondrial carrier"/>
    <property type="match status" value="1"/>
</dbReference>
<keyword evidence="8" id="KW-0496">Mitochondrion</keyword>
<dbReference type="PROSITE" id="PS50920">
    <property type="entry name" value="SOLCAR"/>
    <property type="match status" value="2"/>
</dbReference>
<evidence type="ECO:0000256" key="2">
    <source>
        <dbReference type="ARBA" id="ARBA00006375"/>
    </source>
</evidence>
<dbReference type="EMBL" id="CAJPDR010000223">
    <property type="protein sequence ID" value="CAF9927074.1"/>
    <property type="molecule type" value="Genomic_DNA"/>
</dbReference>